<dbReference type="Proteomes" id="UP001055153">
    <property type="component" value="Unassembled WGS sequence"/>
</dbReference>
<organism evidence="1 2">
    <name type="scientific">Methylobacterium isbiliense</name>
    <dbReference type="NCBI Taxonomy" id="315478"/>
    <lineage>
        <taxon>Bacteria</taxon>
        <taxon>Pseudomonadati</taxon>
        <taxon>Pseudomonadota</taxon>
        <taxon>Alphaproteobacteria</taxon>
        <taxon>Hyphomicrobiales</taxon>
        <taxon>Methylobacteriaceae</taxon>
        <taxon>Methylobacterium</taxon>
    </lineage>
</organism>
<name>A0ABQ4SF17_9HYPH</name>
<reference evidence="1" key="1">
    <citation type="journal article" date="2021" name="Front. Microbiol.">
        <title>Comprehensive Comparative Genomics and Phenotyping of Methylobacterium Species.</title>
        <authorList>
            <person name="Alessa O."/>
            <person name="Ogura Y."/>
            <person name="Fujitani Y."/>
            <person name="Takami H."/>
            <person name="Hayashi T."/>
            <person name="Sahin N."/>
            <person name="Tani A."/>
        </authorList>
    </citation>
    <scope>NUCLEOTIDE SEQUENCE</scope>
    <source>
        <strain evidence="1">DSM 17168</strain>
    </source>
</reference>
<evidence type="ECO:0000313" key="1">
    <source>
        <dbReference type="EMBL" id="GJE00518.1"/>
    </source>
</evidence>
<proteinExistence type="predicted"/>
<dbReference type="RefSeq" id="WP_238235404.1">
    <property type="nucleotide sequence ID" value="NZ_BPQQ01000027.1"/>
</dbReference>
<dbReference type="EMBL" id="BPQQ01000027">
    <property type="protein sequence ID" value="GJE00518.1"/>
    <property type="molecule type" value="Genomic_DNA"/>
</dbReference>
<keyword evidence="2" id="KW-1185">Reference proteome</keyword>
<dbReference type="SUPFAM" id="SSF109998">
    <property type="entry name" value="Triger factor/SurA peptide-binding domain-like"/>
    <property type="match status" value="1"/>
</dbReference>
<accession>A0ABQ4SF17</accession>
<comment type="caution">
    <text evidence="1">The sequence shown here is derived from an EMBL/GenBank/DDBJ whole genome shotgun (WGS) entry which is preliminary data.</text>
</comment>
<dbReference type="InterPro" id="IPR027304">
    <property type="entry name" value="Trigger_fact/SurA_dom_sf"/>
</dbReference>
<sequence length="120" mass="12562">MSADGPTACGETLAVVRKKALLRLLARREAARLGLVVTQAEMQAEAERFLAAAGLDDGAALAGWLDASGLGEAAFAAALQDFALVRLLEDRLAREIDALVPDHIAVSSARLRQAEHEGAS</sequence>
<gene>
    <name evidence="1" type="ORF">GMJLKIPL_2440</name>
</gene>
<protein>
    <submittedName>
        <fullName evidence="1">Uncharacterized protein</fullName>
    </submittedName>
</protein>
<reference evidence="1" key="2">
    <citation type="submission" date="2021-08" db="EMBL/GenBank/DDBJ databases">
        <authorList>
            <person name="Tani A."/>
            <person name="Ola A."/>
            <person name="Ogura Y."/>
            <person name="Katsura K."/>
            <person name="Hayashi T."/>
        </authorList>
    </citation>
    <scope>NUCLEOTIDE SEQUENCE</scope>
    <source>
        <strain evidence="1">DSM 17168</strain>
    </source>
</reference>
<evidence type="ECO:0000313" key="2">
    <source>
        <dbReference type="Proteomes" id="UP001055153"/>
    </source>
</evidence>